<organism evidence="8 9">
    <name type="scientific">Fasciola hepatica</name>
    <name type="common">Liver fluke</name>
    <dbReference type="NCBI Taxonomy" id="6192"/>
    <lineage>
        <taxon>Eukaryota</taxon>
        <taxon>Metazoa</taxon>
        <taxon>Spiralia</taxon>
        <taxon>Lophotrochozoa</taxon>
        <taxon>Platyhelminthes</taxon>
        <taxon>Trematoda</taxon>
        <taxon>Digenea</taxon>
        <taxon>Plagiorchiida</taxon>
        <taxon>Echinostomata</taxon>
        <taxon>Echinostomatoidea</taxon>
        <taxon>Fasciolidae</taxon>
        <taxon>Fasciola</taxon>
    </lineage>
</organism>
<dbReference type="GO" id="GO:0089701">
    <property type="term" value="C:U2AF complex"/>
    <property type="evidence" value="ECO:0007669"/>
    <property type="project" value="InterPro"/>
</dbReference>
<name>A0A4E0R8F0_FASHE</name>
<dbReference type="PANTHER" id="PTHR12620">
    <property type="entry name" value="U2 SNRNP AUXILIARY FACTOR, SMALL SUBUNIT"/>
    <property type="match status" value="1"/>
</dbReference>
<evidence type="ECO:0000313" key="9">
    <source>
        <dbReference type="Proteomes" id="UP000230066"/>
    </source>
</evidence>
<feature type="zinc finger region" description="C3H1-type" evidence="5">
    <location>
        <begin position="304"/>
        <end position="332"/>
    </location>
</feature>
<keyword evidence="4 5" id="KW-0862">Zinc</keyword>
<evidence type="ECO:0000256" key="2">
    <source>
        <dbReference type="ARBA" id="ARBA00022737"/>
    </source>
</evidence>
<evidence type="ECO:0000256" key="5">
    <source>
        <dbReference type="PROSITE-ProRule" id="PRU00723"/>
    </source>
</evidence>
<dbReference type="InterPro" id="IPR000571">
    <property type="entry name" value="Znf_CCCH"/>
</dbReference>
<keyword evidence="9" id="KW-1185">Reference proteome</keyword>
<evidence type="ECO:0000256" key="3">
    <source>
        <dbReference type="ARBA" id="ARBA00022771"/>
    </source>
</evidence>
<feature type="domain" description="C3H1-type" evidence="7">
    <location>
        <begin position="304"/>
        <end position="332"/>
    </location>
</feature>
<dbReference type="InterPro" id="IPR009145">
    <property type="entry name" value="U2AF_small"/>
</dbReference>
<keyword evidence="8" id="KW-0687">Ribonucleoprotein</keyword>
<accession>A0A4E0R8F0</accession>
<evidence type="ECO:0000256" key="4">
    <source>
        <dbReference type="ARBA" id="ARBA00022833"/>
    </source>
</evidence>
<sequence>MLPMTSDANISALCHRARRAFLKKEKRRRLRQAAARSREEARVNDEFNRQLSPSYLEQIQIEERKLQLEEEQRARDEEAWLERERIAQELWQAKLAKLQCDKKQSPPLPRKESNQLSVELPTTPVVYVATQTRLQNPIRGSKELCSFFRKTGACRFGESCSRFHDYPSRNDPTPTNDRDELDPQQQYHSRLVLRIVDMFEHCQLRLNSFGRDLDDPDLNLEMDEAQLLADFADFYHDVRGELEARWGRIAAFRTCRNKSAHLRGSVYVEFYRGSGAAWDAAENCQGRWYAGRQLSCMVVRLGGGWREAVCGLYHRGRCPKGDGQCNFLHVFLNPGETVFDLHRALRQQLGELPSGERSGSREIKQGGHSVMPKCRRNTPSASPRHHSVHRYLSGRHASTSNPTSDFFDTCSSVDEIPKKSKQCTSPLGRKVPCPQHSRKCRCDQCEQQSRRHRQHREHKHHRYHTCVSPERQTHKRSKQPRESRHACSPSVTVINTVSPSRSPRTAVRSRRSSRRTKFV</sequence>
<dbReference type="SUPFAM" id="SSF90229">
    <property type="entry name" value="CCCH zinc finger"/>
    <property type="match status" value="1"/>
</dbReference>
<dbReference type="GO" id="GO:0008270">
    <property type="term" value="F:zinc ion binding"/>
    <property type="evidence" value="ECO:0007669"/>
    <property type="project" value="UniProtKB-KW"/>
</dbReference>
<feature type="region of interest" description="Disordered" evidence="6">
    <location>
        <begin position="351"/>
        <end position="388"/>
    </location>
</feature>
<dbReference type="PRINTS" id="PR01848">
    <property type="entry name" value="U2AUXFACTOR"/>
</dbReference>
<dbReference type="InterPro" id="IPR036855">
    <property type="entry name" value="Znf_CCCH_sf"/>
</dbReference>
<evidence type="ECO:0000313" key="8">
    <source>
        <dbReference type="EMBL" id="THD22061.1"/>
    </source>
</evidence>
<evidence type="ECO:0000256" key="6">
    <source>
        <dbReference type="SAM" id="MobiDB-lite"/>
    </source>
</evidence>
<dbReference type="SMART" id="SM00356">
    <property type="entry name" value="ZnF_C3H1"/>
    <property type="match status" value="2"/>
</dbReference>
<dbReference type="GO" id="GO:0003723">
    <property type="term" value="F:RNA binding"/>
    <property type="evidence" value="ECO:0007669"/>
    <property type="project" value="InterPro"/>
</dbReference>
<proteinExistence type="predicted"/>
<feature type="compositionally biased region" description="Basic residues" evidence="6">
    <location>
        <begin position="450"/>
        <end position="464"/>
    </location>
</feature>
<dbReference type="EMBL" id="JXXN02003028">
    <property type="protein sequence ID" value="THD22061.1"/>
    <property type="molecule type" value="Genomic_DNA"/>
</dbReference>
<feature type="zinc finger region" description="C3H1-type" evidence="5">
    <location>
        <begin position="139"/>
        <end position="167"/>
    </location>
</feature>
<dbReference type="PROSITE" id="PS50103">
    <property type="entry name" value="ZF_C3H1"/>
    <property type="match status" value="2"/>
</dbReference>
<evidence type="ECO:0000259" key="7">
    <source>
        <dbReference type="PROSITE" id="PS50103"/>
    </source>
</evidence>
<keyword evidence="2" id="KW-0677">Repeat</keyword>
<dbReference type="InterPro" id="IPR012677">
    <property type="entry name" value="Nucleotide-bd_a/b_plait_sf"/>
</dbReference>
<feature type="compositionally biased region" description="Low complexity" evidence="6">
    <location>
        <begin position="497"/>
        <end position="506"/>
    </location>
</feature>
<reference evidence="8" key="1">
    <citation type="submission" date="2019-03" db="EMBL/GenBank/DDBJ databases">
        <title>Improved annotation for the trematode Fasciola hepatica.</title>
        <authorList>
            <person name="Choi Y.-J."/>
            <person name="Martin J."/>
            <person name="Mitreva M."/>
        </authorList>
    </citation>
    <scope>NUCLEOTIDE SEQUENCE [LARGE SCALE GENOMIC DNA]</scope>
</reference>
<dbReference type="SUPFAM" id="SSF54928">
    <property type="entry name" value="RNA-binding domain, RBD"/>
    <property type="match status" value="1"/>
</dbReference>
<feature type="compositionally biased region" description="Basic residues" evidence="6">
    <location>
        <begin position="507"/>
        <end position="519"/>
    </location>
</feature>
<gene>
    <name evidence="8" type="ORF">D915_007009</name>
</gene>
<feature type="domain" description="C3H1-type" evidence="7">
    <location>
        <begin position="139"/>
        <end position="167"/>
    </location>
</feature>
<feature type="region of interest" description="Disordered" evidence="6">
    <location>
        <begin position="449"/>
        <end position="519"/>
    </location>
</feature>
<dbReference type="Gene3D" id="3.30.70.330">
    <property type="match status" value="1"/>
</dbReference>
<dbReference type="GO" id="GO:1990904">
    <property type="term" value="C:ribonucleoprotein complex"/>
    <property type="evidence" value="ECO:0007669"/>
    <property type="project" value="UniProtKB-KW"/>
</dbReference>
<dbReference type="Proteomes" id="UP000230066">
    <property type="component" value="Unassembled WGS sequence"/>
</dbReference>
<dbReference type="GO" id="GO:0000398">
    <property type="term" value="P:mRNA splicing, via spliceosome"/>
    <property type="evidence" value="ECO:0007669"/>
    <property type="project" value="InterPro"/>
</dbReference>
<dbReference type="AlphaFoldDB" id="A0A4E0R8F0"/>
<keyword evidence="1 5" id="KW-0479">Metal-binding</keyword>
<evidence type="ECO:0000256" key="1">
    <source>
        <dbReference type="ARBA" id="ARBA00022723"/>
    </source>
</evidence>
<protein>
    <submittedName>
        <fullName evidence="8">U2 small nuclear ribonucleoprotein auxiliary</fullName>
    </submittedName>
</protein>
<dbReference type="Pfam" id="PF00642">
    <property type="entry name" value="zf-CCCH"/>
    <property type="match status" value="1"/>
</dbReference>
<comment type="caution">
    <text evidence="8">The sequence shown here is derived from an EMBL/GenBank/DDBJ whole genome shotgun (WGS) entry which is preliminary data.</text>
</comment>
<keyword evidence="3 5" id="KW-0863">Zinc-finger</keyword>
<dbReference type="InterPro" id="IPR035979">
    <property type="entry name" value="RBD_domain_sf"/>
</dbReference>